<name>A0A1M6UIN6_PSETH</name>
<dbReference type="Proteomes" id="UP000184363">
    <property type="component" value="Unassembled WGS sequence"/>
</dbReference>
<dbReference type="SUPFAM" id="SSF56801">
    <property type="entry name" value="Acetyl-CoA synthetase-like"/>
    <property type="match status" value="1"/>
</dbReference>
<dbReference type="CDD" id="cd12119">
    <property type="entry name" value="ttLC_FACS_AlkK_like"/>
    <property type="match status" value="1"/>
</dbReference>
<sequence>MTDSTMSDMPLTVGRLLIRGRDLFPDSEVVTWTPTGQRRTPFAEVARRARALAGGLRELGVGPGDRVGVLAANVQEYVEAYLGIPGMGAVLHTVNTKLQLDQLAEVIDHAQDRVLIVDDELLDVLAPVAPRLGSVERIVTIGDSPTHDRLPVPQVGYEDLLASATPLVDWPDVDERSAAALCYTTGTTGDPKGVAYSHRSTVLHALAFAGSVGKFLSDHDRFLVVVPLFHVNGWGLPHVGWMVGADLVLPGRSMQPADVCRLITAERPTVSGGVPAVWSAIADHAEAIGADLSSIEILFLGGSAPSAALVERLQRRHGVRVVQAWGMTETSPMVLISAPPRSAAPGSETEWTVKAGRPVPLTEVRIADEAGAVLPADGTSVGELEVRGPWITARYYERDAADRFHDGWLRTGDLAVIEPSGFVRITDRVKDVIKSGGEWISSVRLEELLAGHPDVVEAAVIGIPDPRWDERPFACVVLRPGAVLDVEALGAHLAAAVPRWWVPQSWTAVTDLPRTSVGKIDKKALRADFHAGRLRPIGGAAVAAGREDVR</sequence>
<dbReference type="InterPro" id="IPR050237">
    <property type="entry name" value="ATP-dep_AMP-bd_enzyme"/>
</dbReference>
<proteinExistence type="inferred from homology"/>
<organism evidence="5 6">
    <name type="scientific">Pseudonocardia thermophila</name>
    <dbReference type="NCBI Taxonomy" id="1848"/>
    <lineage>
        <taxon>Bacteria</taxon>
        <taxon>Bacillati</taxon>
        <taxon>Actinomycetota</taxon>
        <taxon>Actinomycetes</taxon>
        <taxon>Pseudonocardiales</taxon>
        <taxon>Pseudonocardiaceae</taxon>
        <taxon>Pseudonocardia</taxon>
    </lineage>
</organism>
<dbReference type="FunFam" id="3.30.300.30:FF:000008">
    <property type="entry name" value="2,3-dihydroxybenzoate-AMP ligase"/>
    <property type="match status" value="1"/>
</dbReference>
<dbReference type="GO" id="GO:0016877">
    <property type="term" value="F:ligase activity, forming carbon-sulfur bonds"/>
    <property type="evidence" value="ECO:0007669"/>
    <property type="project" value="UniProtKB-ARBA"/>
</dbReference>
<evidence type="ECO:0000313" key="6">
    <source>
        <dbReference type="Proteomes" id="UP000184363"/>
    </source>
</evidence>
<keyword evidence="6" id="KW-1185">Reference proteome</keyword>
<gene>
    <name evidence="5" type="ORF">SAMN05443637_110101</name>
</gene>
<dbReference type="PANTHER" id="PTHR43767">
    <property type="entry name" value="LONG-CHAIN-FATTY-ACID--COA LIGASE"/>
    <property type="match status" value="1"/>
</dbReference>
<dbReference type="NCBIfam" id="NF004837">
    <property type="entry name" value="PRK06187.1"/>
    <property type="match status" value="1"/>
</dbReference>
<dbReference type="Pfam" id="PF13193">
    <property type="entry name" value="AMP-binding_C"/>
    <property type="match status" value="1"/>
</dbReference>
<dbReference type="InterPro" id="IPR020845">
    <property type="entry name" value="AMP-binding_CS"/>
</dbReference>
<dbReference type="EMBL" id="FRAP01000010">
    <property type="protein sequence ID" value="SHK69104.1"/>
    <property type="molecule type" value="Genomic_DNA"/>
</dbReference>
<feature type="domain" description="AMP-binding enzyme C-terminal" evidence="4">
    <location>
        <begin position="445"/>
        <end position="519"/>
    </location>
</feature>
<dbReference type="InterPro" id="IPR025110">
    <property type="entry name" value="AMP-bd_C"/>
</dbReference>
<evidence type="ECO:0000313" key="5">
    <source>
        <dbReference type="EMBL" id="SHK69104.1"/>
    </source>
</evidence>
<keyword evidence="2" id="KW-0436">Ligase</keyword>
<dbReference type="STRING" id="1848.SAMN05443637_110101"/>
<dbReference type="AlphaFoldDB" id="A0A1M6UIN6"/>
<dbReference type="InterPro" id="IPR000873">
    <property type="entry name" value="AMP-dep_synth/lig_dom"/>
</dbReference>
<dbReference type="PROSITE" id="PS00455">
    <property type="entry name" value="AMP_BINDING"/>
    <property type="match status" value="1"/>
</dbReference>
<evidence type="ECO:0000259" key="3">
    <source>
        <dbReference type="Pfam" id="PF00501"/>
    </source>
</evidence>
<evidence type="ECO:0000259" key="4">
    <source>
        <dbReference type="Pfam" id="PF13193"/>
    </source>
</evidence>
<comment type="similarity">
    <text evidence="1">Belongs to the ATP-dependent AMP-binding enzyme family.</text>
</comment>
<dbReference type="Pfam" id="PF00501">
    <property type="entry name" value="AMP-binding"/>
    <property type="match status" value="1"/>
</dbReference>
<evidence type="ECO:0000256" key="2">
    <source>
        <dbReference type="ARBA" id="ARBA00022598"/>
    </source>
</evidence>
<dbReference type="PANTHER" id="PTHR43767:SF11">
    <property type="entry name" value="MEDIUM-CHAIN-FATTY-ACID--COA LIGASE"/>
    <property type="match status" value="1"/>
</dbReference>
<accession>A0A1M6UIN6</accession>
<dbReference type="Gene3D" id="3.30.300.30">
    <property type="match status" value="1"/>
</dbReference>
<dbReference type="InterPro" id="IPR045851">
    <property type="entry name" value="AMP-bd_C_sf"/>
</dbReference>
<dbReference type="InterPro" id="IPR042099">
    <property type="entry name" value="ANL_N_sf"/>
</dbReference>
<dbReference type="OrthoDB" id="2579187at2"/>
<evidence type="ECO:0000256" key="1">
    <source>
        <dbReference type="ARBA" id="ARBA00006432"/>
    </source>
</evidence>
<feature type="domain" description="AMP-dependent synthetase/ligase" evidence="3">
    <location>
        <begin position="24"/>
        <end position="396"/>
    </location>
</feature>
<dbReference type="Gene3D" id="3.40.50.12780">
    <property type="entry name" value="N-terminal domain of ligase-like"/>
    <property type="match status" value="1"/>
</dbReference>
<dbReference type="RefSeq" id="WP_073457602.1">
    <property type="nucleotide sequence ID" value="NZ_CALGVN010000001.1"/>
</dbReference>
<protein>
    <submittedName>
        <fullName evidence="5">Fatty-acyl-CoA synthase</fullName>
    </submittedName>
</protein>
<reference evidence="5 6" key="1">
    <citation type="submission" date="2016-11" db="EMBL/GenBank/DDBJ databases">
        <authorList>
            <person name="Jaros S."/>
            <person name="Januszkiewicz K."/>
            <person name="Wedrychowicz H."/>
        </authorList>
    </citation>
    <scope>NUCLEOTIDE SEQUENCE [LARGE SCALE GENOMIC DNA]</scope>
    <source>
        <strain evidence="5 6">DSM 43832</strain>
    </source>
</reference>